<dbReference type="AlphaFoldDB" id="A0A9N9SWG6"/>
<dbReference type="SUPFAM" id="SSF56112">
    <property type="entry name" value="Protein kinase-like (PK-like)"/>
    <property type="match status" value="2"/>
</dbReference>
<feature type="domain" description="CHK kinase-like" evidence="1">
    <location>
        <begin position="712"/>
        <end position="908"/>
    </location>
</feature>
<keyword evidence="3" id="KW-1185">Reference proteome</keyword>
<dbReference type="InterPro" id="IPR015897">
    <property type="entry name" value="CHK_kinase-like"/>
</dbReference>
<dbReference type="Pfam" id="PF02958">
    <property type="entry name" value="EcKL"/>
    <property type="match status" value="3"/>
</dbReference>
<protein>
    <recommendedName>
        <fullName evidence="1">CHK kinase-like domain-containing protein</fullName>
    </recommendedName>
</protein>
<dbReference type="InterPro" id="IPR004119">
    <property type="entry name" value="EcKL"/>
</dbReference>
<name>A0A9N9SWG6_DIABA</name>
<dbReference type="SMART" id="SM00587">
    <property type="entry name" value="CHK"/>
    <property type="match status" value="3"/>
</dbReference>
<evidence type="ECO:0000259" key="1">
    <source>
        <dbReference type="SMART" id="SM00587"/>
    </source>
</evidence>
<dbReference type="InterPro" id="IPR011009">
    <property type="entry name" value="Kinase-like_dom_sf"/>
</dbReference>
<gene>
    <name evidence="2" type="ORF">DIABBA_LOCUS7032</name>
</gene>
<dbReference type="Gene3D" id="3.90.1200.10">
    <property type="match status" value="1"/>
</dbReference>
<evidence type="ECO:0000313" key="2">
    <source>
        <dbReference type="EMBL" id="CAG9833645.1"/>
    </source>
</evidence>
<reference evidence="2" key="1">
    <citation type="submission" date="2022-01" db="EMBL/GenBank/DDBJ databases">
        <authorList>
            <person name="King R."/>
        </authorList>
    </citation>
    <scope>NUCLEOTIDE SEQUENCE</scope>
</reference>
<organism evidence="2 3">
    <name type="scientific">Diabrotica balteata</name>
    <name type="common">Banded cucumber beetle</name>
    <dbReference type="NCBI Taxonomy" id="107213"/>
    <lineage>
        <taxon>Eukaryota</taxon>
        <taxon>Metazoa</taxon>
        <taxon>Ecdysozoa</taxon>
        <taxon>Arthropoda</taxon>
        <taxon>Hexapoda</taxon>
        <taxon>Insecta</taxon>
        <taxon>Pterygota</taxon>
        <taxon>Neoptera</taxon>
        <taxon>Endopterygota</taxon>
        <taxon>Coleoptera</taxon>
        <taxon>Polyphaga</taxon>
        <taxon>Cucujiformia</taxon>
        <taxon>Chrysomeloidea</taxon>
        <taxon>Chrysomelidae</taxon>
        <taxon>Galerucinae</taxon>
        <taxon>Diabroticina</taxon>
        <taxon>Diabroticites</taxon>
        <taxon>Diabrotica</taxon>
    </lineage>
</organism>
<dbReference type="PANTHER" id="PTHR11012">
    <property type="entry name" value="PROTEIN KINASE-LIKE DOMAIN-CONTAINING"/>
    <property type="match status" value="1"/>
</dbReference>
<dbReference type="Proteomes" id="UP001153709">
    <property type="component" value="Chromosome 4"/>
</dbReference>
<accession>A0A9N9SWG6</accession>
<dbReference type="OrthoDB" id="6718352at2759"/>
<dbReference type="EMBL" id="OU898279">
    <property type="protein sequence ID" value="CAG9833645.1"/>
    <property type="molecule type" value="Genomic_DNA"/>
</dbReference>
<evidence type="ECO:0000313" key="3">
    <source>
        <dbReference type="Proteomes" id="UP001153709"/>
    </source>
</evidence>
<proteinExistence type="predicted"/>
<feature type="domain" description="CHK kinase-like" evidence="1">
    <location>
        <begin position="546"/>
        <end position="692"/>
    </location>
</feature>
<feature type="domain" description="CHK kinase-like" evidence="1">
    <location>
        <begin position="130"/>
        <end position="326"/>
    </location>
</feature>
<sequence length="1217" mass="138779">MEKIKNFEELIRDYIGPNKSVVDTKVSNLTAPGENYLSEIIKIDVVLQDKDTNNHEDLSLVAKLCVENEFFGPTYNLTKNEVIFYTDIVPPIKNFHKKHGLPPPSFYPDYAGGRLNLAGETDKPDMDAILILENLVPKGYKNLDRHIGFDLTTTRLILKDLAKFHAAPMAMRLKDSEEFATIIKKLSLLLPHKEKKDKSPPKIFEIITKELNKNKKYKAAEAFGKMLADFKKRMDENPESIFSNKPIKGFATVIHHDMWINNTMQVIENGTAIKNKFVDFQMCQIGSPTIDLIFLLFSSVELSCLQNNLDNLIEYYYREFVDIIKQLDLYTDEYSYQKFLEEIKTEGREGMIQAIFMIPTVIFGEKGKAVQHEESSLTVEDIPDIALKKILLMCEEATERGCNNRYKLIQLVTLISMEKIKHFEELIRDYIGPNKSVVDTKVSNLTAPGENYLSEIIKIDVVLQDKDTNHHEDLSLVAKLCVENEFFGPTYNLTKNELIFYTDIVPPIKNFHKEHGLPPPSFYPDYAGGRLNLTGETEKPDMDAILILENLVPKGYKNLDRHVGFDLTTTKLILKDLAKFHAAPMAMRLKDSEEFATIIKKLSLLLPPKEKDEAPPKIFEILTTELNKIKKYKAAEAFGKMLVEFKRVMDDNPESVFNNKPIKGFSTIIHHDMWINNTMQVIENEKGKAAQPGDSKITIEDIPEIALKKLILLCEEAAERGYKNLDRHVGFDLATSKLILKDLAMFHAVPLAIRLLEPEEFTRLTKKISISLPPKREDKKPPTIFKIMIETLSANDEYKKAADKLTKMLTNFSKAMENDPKKLFNKDDMRTFSTIVHQDVWINNTMQLIENDVAVKNKFVDFQMCQLGLPADDLIFFLFSSVEYNCLKNNLNNLIKYYYEEFICILKQLGIYTDDFSYEKFLEEFRAPGKLAIVRTLFMLPKVIFGEKGKASAHGKLDEMTVEDIHPIALKKMILLCVEAAERDWMLHQQRQREEQIALQIDVEFIPSTSKSPTTLKIRLNVQQSGTLKKNGDIEDFQSQLIISTSSLTMTDVTFSVIARTLDRYGVSDRVGAAIISVAFQDIGLITKNDSSLVIDRSTVRRARSKGRATLTGKPTIFWAIIGLFYDGRKDKTLIHEDGRRRVIQEEHITILKEPDSEYLGHISLKTGDAKTICNSMLTFLSSKSIDANQIMAIDCNGTAVNIGIKGGVIRLLKIKF</sequence>
<dbReference type="PANTHER" id="PTHR11012:SF55">
    <property type="entry name" value="BHLH DOMAIN-CONTAINING PROTEIN"/>
    <property type="match status" value="1"/>
</dbReference>